<reference evidence="2" key="1">
    <citation type="submission" date="2021-02" db="EMBL/GenBank/DDBJ databases">
        <authorList>
            <person name="Dougan E. K."/>
            <person name="Rhodes N."/>
            <person name="Thang M."/>
            <person name="Chan C."/>
        </authorList>
    </citation>
    <scope>NUCLEOTIDE SEQUENCE</scope>
</reference>
<evidence type="ECO:0000313" key="3">
    <source>
        <dbReference type="Proteomes" id="UP000654075"/>
    </source>
</evidence>
<evidence type="ECO:0000313" key="2">
    <source>
        <dbReference type="EMBL" id="CAE8611047.1"/>
    </source>
</evidence>
<sequence length="153" mass="17673">MTLAHHPIGALSRGCMLMGCGDCTLAVWLSATGYLSEISTVFLNIRWFQHRWLRQHSIWYTINMILVLVTYPLARVIIPVPFILAGSLWPRWAEQHSICSVQWLAKEVLFVHFGESWSASCTHAQTMRRQKRLRRPRSLTVLVQQSIGWRSKA</sequence>
<protein>
    <submittedName>
        <fullName evidence="2">Uncharacterized protein</fullName>
    </submittedName>
</protein>
<keyword evidence="1" id="KW-0472">Membrane</keyword>
<accession>A0A813FCQ3</accession>
<dbReference type="OrthoDB" id="10266980at2759"/>
<feature type="transmembrane region" description="Helical" evidence="1">
    <location>
        <begin position="57"/>
        <end position="74"/>
    </location>
</feature>
<organism evidence="2 3">
    <name type="scientific">Polarella glacialis</name>
    <name type="common">Dinoflagellate</name>
    <dbReference type="NCBI Taxonomy" id="89957"/>
    <lineage>
        <taxon>Eukaryota</taxon>
        <taxon>Sar</taxon>
        <taxon>Alveolata</taxon>
        <taxon>Dinophyceae</taxon>
        <taxon>Suessiales</taxon>
        <taxon>Suessiaceae</taxon>
        <taxon>Polarella</taxon>
    </lineage>
</organism>
<comment type="caution">
    <text evidence="2">The sequence shown here is derived from an EMBL/GenBank/DDBJ whole genome shotgun (WGS) entry which is preliminary data.</text>
</comment>
<dbReference type="EMBL" id="CAJNNV010024890">
    <property type="protein sequence ID" value="CAE8611047.1"/>
    <property type="molecule type" value="Genomic_DNA"/>
</dbReference>
<keyword evidence="1" id="KW-1133">Transmembrane helix</keyword>
<gene>
    <name evidence="2" type="ORF">PGLA1383_LOCUS28856</name>
</gene>
<dbReference type="AlphaFoldDB" id="A0A813FCQ3"/>
<dbReference type="Proteomes" id="UP000654075">
    <property type="component" value="Unassembled WGS sequence"/>
</dbReference>
<keyword evidence="3" id="KW-1185">Reference proteome</keyword>
<name>A0A813FCQ3_POLGL</name>
<keyword evidence="1" id="KW-0812">Transmembrane</keyword>
<feature type="transmembrane region" description="Helical" evidence="1">
    <location>
        <begin position="25"/>
        <end position="45"/>
    </location>
</feature>
<evidence type="ECO:0000256" key="1">
    <source>
        <dbReference type="SAM" id="Phobius"/>
    </source>
</evidence>
<proteinExistence type="predicted"/>